<organism evidence="1 2">
    <name type="scientific">Tritrichomonas foetus</name>
    <dbReference type="NCBI Taxonomy" id="1144522"/>
    <lineage>
        <taxon>Eukaryota</taxon>
        <taxon>Metamonada</taxon>
        <taxon>Parabasalia</taxon>
        <taxon>Tritrichomonadida</taxon>
        <taxon>Tritrichomonadidae</taxon>
        <taxon>Tritrichomonas</taxon>
    </lineage>
</organism>
<dbReference type="InterPro" id="IPR016024">
    <property type="entry name" value="ARM-type_fold"/>
</dbReference>
<dbReference type="RefSeq" id="XP_068350342.1">
    <property type="nucleotide sequence ID" value="XM_068510942.1"/>
</dbReference>
<sequence>MFEASDSCNLHYIKHIDEIEFKDELKKSPYTLQLDHASTYFKIVLSHFRHQIPKETKHIILTTLYKILSTDEFLDVFVTEGFAPILPFSHKDVLDDLFDILFLLVTKAPQVFDEFVSNSLSKLVRYRGLRSIIILAIYSEKFSTFKNPWPVVDILFKEKDRFLKADICIQYCALLANLVMNEKEFMEKRGSNAFEVITSLLNSDQNSIVVSAYSYLCIIINKIPYCEVPFEILKEQLKNHHFTNSVLELLLISPIEDENSMYDKTLIKNLLRIAGSGSKLALMVLLKLAKREDIASLLVEDPVWMEKELPSLVDTLRLFLVVFGHKNLRSKITTDPEFPLFLNSLIDTGEIERMSLCLLILRRVDPLSEELIQDLNDSEFVTKFIEYEERNGSDEAIYDAILLIDTIGKRFFTRDILKACKNLNGYLRTHFEQAAAAAINLCAHEKYAKKFRDLGMVDFFKKKKKDQSKRKRSMLFLRAIGETPDELAFS</sequence>
<dbReference type="VEuPathDB" id="TrichDB:TRFO_36627"/>
<dbReference type="GeneID" id="94845646"/>
<proteinExistence type="predicted"/>
<dbReference type="AlphaFoldDB" id="A0A1J4JI58"/>
<keyword evidence="2" id="KW-1185">Reference proteome</keyword>
<dbReference type="Proteomes" id="UP000179807">
    <property type="component" value="Unassembled WGS sequence"/>
</dbReference>
<gene>
    <name evidence="1" type="ORF">TRFO_36627</name>
</gene>
<evidence type="ECO:0000313" key="1">
    <source>
        <dbReference type="EMBL" id="OHS97205.1"/>
    </source>
</evidence>
<name>A0A1J4JI58_9EUKA</name>
<accession>A0A1J4JI58</accession>
<reference evidence="1" key="1">
    <citation type="submission" date="2016-10" db="EMBL/GenBank/DDBJ databases">
        <authorList>
            <person name="Benchimol M."/>
            <person name="Almeida L.G."/>
            <person name="Vasconcelos A.T."/>
            <person name="Perreira-Neves A."/>
            <person name="Rosa I.A."/>
            <person name="Tasca T."/>
            <person name="Bogo M.R."/>
            <person name="de Souza W."/>
        </authorList>
    </citation>
    <scope>NUCLEOTIDE SEQUENCE [LARGE SCALE GENOMIC DNA]</scope>
    <source>
        <strain evidence="1">K</strain>
    </source>
</reference>
<evidence type="ECO:0000313" key="2">
    <source>
        <dbReference type="Proteomes" id="UP000179807"/>
    </source>
</evidence>
<dbReference type="SUPFAM" id="SSF48371">
    <property type="entry name" value="ARM repeat"/>
    <property type="match status" value="1"/>
</dbReference>
<dbReference type="EMBL" id="MLAK01001130">
    <property type="protein sequence ID" value="OHS97205.1"/>
    <property type="molecule type" value="Genomic_DNA"/>
</dbReference>
<protein>
    <submittedName>
        <fullName evidence="1">Uncharacterized protein</fullName>
    </submittedName>
</protein>
<comment type="caution">
    <text evidence="1">The sequence shown here is derived from an EMBL/GenBank/DDBJ whole genome shotgun (WGS) entry which is preliminary data.</text>
</comment>